<feature type="transmembrane region" description="Helical" evidence="4">
    <location>
        <begin position="289"/>
        <end position="317"/>
    </location>
</feature>
<organism evidence="5 6">
    <name type="scientific">Dyadobacter subterraneus</name>
    <dbReference type="NCBI Taxonomy" id="2773304"/>
    <lineage>
        <taxon>Bacteria</taxon>
        <taxon>Pseudomonadati</taxon>
        <taxon>Bacteroidota</taxon>
        <taxon>Cytophagia</taxon>
        <taxon>Cytophagales</taxon>
        <taxon>Spirosomataceae</taxon>
        <taxon>Dyadobacter</taxon>
    </lineage>
</organism>
<evidence type="ECO:0000256" key="3">
    <source>
        <dbReference type="ARBA" id="ARBA00022679"/>
    </source>
</evidence>
<name>A0ABR9WCC6_9BACT</name>
<dbReference type="Gene3D" id="3.90.550.10">
    <property type="entry name" value="Spore Coat Polysaccharide Biosynthesis Protein SpsA, Chain A"/>
    <property type="match status" value="1"/>
</dbReference>
<keyword evidence="3" id="KW-0808">Transferase</keyword>
<feature type="transmembrane region" description="Helical" evidence="4">
    <location>
        <begin position="323"/>
        <end position="341"/>
    </location>
</feature>
<dbReference type="InterPro" id="IPR029044">
    <property type="entry name" value="Nucleotide-diphossugar_trans"/>
</dbReference>
<evidence type="ECO:0000313" key="6">
    <source>
        <dbReference type="Proteomes" id="UP000634134"/>
    </source>
</evidence>
<evidence type="ECO:0000256" key="4">
    <source>
        <dbReference type="SAM" id="Phobius"/>
    </source>
</evidence>
<keyword evidence="6" id="KW-1185">Reference proteome</keyword>
<comment type="caution">
    <text evidence="5">The sequence shown here is derived from an EMBL/GenBank/DDBJ whole genome shotgun (WGS) entry which is preliminary data.</text>
</comment>
<dbReference type="SUPFAM" id="SSF53448">
    <property type="entry name" value="Nucleotide-diphospho-sugar transferases"/>
    <property type="match status" value="1"/>
</dbReference>
<sequence>MIILKFIWISIQVFIGFQLVFPLLLAIIKEIRGRDKHIVFTNILPDYAVIITAYEQTDQLPEVVDSVLAMGYDNYLIYVVADNCDISNLNFSSEKVVLLRPDQVLAGNVRSHFHAIKNFKRNHTHLTIIDSDNLVSADYLNVLNTYFQAGYQAVQGVRNAKNIDTMYARLDAARDIYYHYYDGKVLFGAGSSATLAGSGMAFTTRLYRECLENLDISGAGFDKVLQHAIVSRGHRIAFAENAIVLDEKTTGSEQLVNQRARWINTWFRYFSLGFGLLGSGITKFDWNKFLFGLVLIRPPLFIFLLLSVLFMLINLIFEPIAAVYWLMAMIIFVAGFFLSLAKSQTDQKIYQSLKGIPQFMFFQILSLLKVKRANKISVATKHNVKRV</sequence>
<evidence type="ECO:0000313" key="5">
    <source>
        <dbReference type="EMBL" id="MBE9463133.1"/>
    </source>
</evidence>
<keyword evidence="4" id="KW-1133">Transmembrane helix</keyword>
<gene>
    <name evidence="5" type="ORF">IEE83_14690</name>
</gene>
<proteinExistence type="inferred from homology"/>
<keyword evidence="4" id="KW-0812">Transmembrane</keyword>
<dbReference type="EMBL" id="JACYGY010000001">
    <property type="protein sequence ID" value="MBE9463133.1"/>
    <property type="molecule type" value="Genomic_DNA"/>
</dbReference>
<keyword evidence="2" id="KW-0328">Glycosyltransferase</keyword>
<dbReference type="PANTHER" id="PTHR43630">
    <property type="entry name" value="POLY-BETA-1,6-N-ACETYL-D-GLUCOSAMINE SYNTHASE"/>
    <property type="match status" value="1"/>
</dbReference>
<evidence type="ECO:0000256" key="2">
    <source>
        <dbReference type="ARBA" id="ARBA00022676"/>
    </source>
</evidence>
<dbReference type="Proteomes" id="UP000634134">
    <property type="component" value="Unassembled WGS sequence"/>
</dbReference>
<dbReference type="PANTHER" id="PTHR43630:SF1">
    <property type="entry name" value="POLY-BETA-1,6-N-ACETYL-D-GLUCOSAMINE SYNTHASE"/>
    <property type="match status" value="1"/>
</dbReference>
<evidence type="ECO:0000256" key="1">
    <source>
        <dbReference type="ARBA" id="ARBA00006739"/>
    </source>
</evidence>
<accession>A0ABR9WCC6</accession>
<feature type="transmembrane region" description="Helical" evidence="4">
    <location>
        <begin position="6"/>
        <end position="28"/>
    </location>
</feature>
<dbReference type="Pfam" id="PF13641">
    <property type="entry name" value="Glyco_tranf_2_3"/>
    <property type="match status" value="1"/>
</dbReference>
<reference evidence="6" key="1">
    <citation type="submission" date="2023-07" db="EMBL/GenBank/DDBJ databases">
        <title>Dyadobacter sp. nov 'subterranea' isolated from contaminted grondwater.</title>
        <authorList>
            <person name="Szabo I."/>
            <person name="Al-Omari J."/>
            <person name="Szerdahelyi S.G."/>
            <person name="Rado J."/>
        </authorList>
    </citation>
    <scope>NUCLEOTIDE SEQUENCE [LARGE SCALE GENOMIC DNA]</scope>
    <source>
        <strain evidence="6">UP-52</strain>
    </source>
</reference>
<keyword evidence="4" id="KW-0472">Membrane</keyword>
<protein>
    <submittedName>
        <fullName evidence="5">Glycosyltransferase family 2 protein</fullName>
    </submittedName>
</protein>
<dbReference type="RefSeq" id="WP_194121285.1">
    <property type="nucleotide sequence ID" value="NZ_JACYGY010000001.1"/>
</dbReference>
<comment type="similarity">
    <text evidence="1">Belongs to the glycosyltransferase 2 family.</text>
</comment>